<dbReference type="SMART" id="SM00248">
    <property type="entry name" value="ANK"/>
    <property type="match status" value="9"/>
</dbReference>
<dbReference type="EMBL" id="JAODUO010000941">
    <property type="protein sequence ID" value="KAK2172676.1"/>
    <property type="molecule type" value="Genomic_DNA"/>
</dbReference>
<dbReference type="PANTHER" id="PTHR24141">
    <property type="entry name" value="2-5A-DEPENDENT RIBONUCLEASE"/>
    <property type="match status" value="1"/>
</dbReference>
<evidence type="ECO:0000256" key="3">
    <source>
        <dbReference type="PROSITE-ProRule" id="PRU00023"/>
    </source>
</evidence>
<dbReference type="Pfam" id="PF07525">
    <property type="entry name" value="SOCS_box"/>
    <property type="match status" value="1"/>
</dbReference>
<comment type="caution">
    <text evidence="5">The sequence shown here is derived from an EMBL/GenBank/DDBJ whole genome shotgun (WGS) entry which is preliminary data.</text>
</comment>
<feature type="domain" description="SOCS box" evidence="4">
    <location>
        <begin position="321"/>
        <end position="376"/>
    </location>
</feature>
<keyword evidence="2 3" id="KW-0040">ANK repeat</keyword>
<feature type="repeat" description="ANK" evidence="3">
    <location>
        <begin position="239"/>
        <end position="271"/>
    </location>
</feature>
<dbReference type="InterPro" id="IPR036770">
    <property type="entry name" value="Ankyrin_rpt-contain_sf"/>
</dbReference>
<name>A0AAD9NLH0_RIDPI</name>
<feature type="repeat" description="ANK" evidence="3">
    <location>
        <begin position="206"/>
        <end position="238"/>
    </location>
</feature>
<reference evidence="5" key="1">
    <citation type="journal article" date="2023" name="Mol. Biol. Evol.">
        <title>Third-Generation Sequencing Reveals the Adaptive Role of the Epigenome in Three Deep-Sea Polychaetes.</title>
        <authorList>
            <person name="Perez M."/>
            <person name="Aroh O."/>
            <person name="Sun Y."/>
            <person name="Lan Y."/>
            <person name="Juniper S.K."/>
            <person name="Young C.R."/>
            <person name="Angers B."/>
            <person name="Qian P.Y."/>
        </authorList>
    </citation>
    <scope>NUCLEOTIDE SEQUENCE</scope>
    <source>
        <strain evidence="5">R07B-5</strain>
    </source>
</reference>
<feature type="repeat" description="ANK" evidence="3">
    <location>
        <begin position="140"/>
        <end position="172"/>
    </location>
</feature>
<keyword evidence="6" id="KW-1185">Reference proteome</keyword>
<feature type="repeat" description="ANK" evidence="3">
    <location>
        <begin position="74"/>
        <end position="106"/>
    </location>
</feature>
<evidence type="ECO:0000313" key="6">
    <source>
        <dbReference type="Proteomes" id="UP001209878"/>
    </source>
</evidence>
<evidence type="ECO:0000313" key="5">
    <source>
        <dbReference type="EMBL" id="KAK2172676.1"/>
    </source>
</evidence>
<dbReference type="SMART" id="SM00969">
    <property type="entry name" value="SOCS_box"/>
    <property type="match status" value="1"/>
</dbReference>
<protein>
    <recommendedName>
        <fullName evidence="4">SOCS box domain-containing protein</fullName>
    </recommendedName>
</protein>
<dbReference type="AlphaFoldDB" id="A0AAD9NLH0"/>
<evidence type="ECO:0000259" key="4">
    <source>
        <dbReference type="PROSITE" id="PS50225"/>
    </source>
</evidence>
<dbReference type="GO" id="GO:0004540">
    <property type="term" value="F:RNA nuclease activity"/>
    <property type="evidence" value="ECO:0007669"/>
    <property type="project" value="TreeGrafter"/>
</dbReference>
<dbReference type="Pfam" id="PF12796">
    <property type="entry name" value="Ank_2"/>
    <property type="match status" value="2"/>
</dbReference>
<dbReference type="PANTHER" id="PTHR24141:SF1">
    <property type="entry name" value="2-5A-DEPENDENT RIBONUCLEASE"/>
    <property type="match status" value="1"/>
</dbReference>
<dbReference type="PROSITE" id="PS50088">
    <property type="entry name" value="ANK_REPEAT"/>
    <property type="match status" value="5"/>
</dbReference>
<dbReference type="PROSITE" id="PS50297">
    <property type="entry name" value="ANK_REP_REGION"/>
    <property type="match status" value="4"/>
</dbReference>
<sequence>MTSDALFAAIVGGGTVDDVRCLLSAGVDANRPFRDGMCPLNAAIAHRRHDIVRLLLASDRVDVNQADSFRLDGCRRQPVHYAAACDCDNVVDTLLTLGVDVDQPDDGDATPLHHAAASGNLRLVEYLLRRHSDVNHVSNSGRTALWKAAQAGHREVVLRLVTAGAEVNTQNQVGATVLFDCAKAGLLDILRDLLNGDICLETGDISGNTALHGCASAGQTDAVRMLLHAGTSVNTRNDNGNTALHNAVIHAHSATATCLLNHGGDLAVVNKAGQSALYMALLHKRRSVARLLHAAGGRLAAREVDMYQTYEARRYEEKQDFLDWALHEFNTPASLADNCRVVIRRCLAKSKCLWHTSQALSLPVALRNFVLFSDFYSDSGPVSGSGNCCGFF</sequence>
<feature type="repeat" description="ANK" evidence="3">
    <location>
        <begin position="107"/>
        <end position="139"/>
    </location>
</feature>
<organism evidence="5 6">
    <name type="scientific">Ridgeia piscesae</name>
    <name type="common">Tubeworm</name>
    <dbReference type="NCBI Taxonomy" id="27915"/>
    <lineage>
        <taxon>Eukaryota</taxon>
        <taxon>Metazoa</taxon>
        <taxon>Spiralia</taxon>
        <taxon>Lophotrochozoa</taxon>
        <taxon>Annelida</taxon>
        <taxon>Polychaeta</taxon>
        <taxon>Sedentaria</taxon>
        <taxon>Canalipalpata</taxon>
        <taxon>Sabellida</taxon>
        <taxon>Siboglinidae</taxon>
        <taxon>Ridgeia</taxon>
    </lineage>
</organism>
<dbReference type="GO" id="GO:0003723">
    <property type="term" value="F:RNA binding"/>
    <property type="evidence" value="ECO:0007669"/>
    <property type="project" value="TreeGrafter"/>
</dbReference>
<dbReference type="SUPFAM" id="SSF48403">
    <property type="entry name" value="Ankyrin repeat"/>
    <property type="match status" value="1"/>
</dbReference>
<evidence type="ECO:0000256" key="2">
    <source>
        <dbReference type="ARBA" id="ARBA00023043"/>
    </source>
</evidence>
<dbReference type="InterPro" id="IPR001496">
    <property type="entry name" value="SOCS_box"/>
</dbReference>
<dbReference type="Gene3D" id="1.25.40.20">
    <property type="entry name" value="Ankyrin repeat-containing domain"/>
    <property type="match status" value="3"/>
</dbReference>
<dbReference type="PROSITE" id="PS50225">
    <property type="entry name" value="SOCS"/>
    <property type="match status" value="1"/>
</dbReference>
<gene>
    <name evidence="5" type="ORF">NP493_943g00001</name>
</gene>
<dbReference type="Proteomes" id="UP001209878">
    <property type="component" value="Unassembled WGS sequence"/>
</dbReference>
<evidence type="ECO:0000256" key="1">
    <source>
        <dbReference type="ARBA" id="ARBA00022737"/>
    </source>
</evidence>
<proteinExistence type="predicted"/>
<accession>A0AAD9NLH0</accession>
<dbReference type="GO" id="GO:0006396">
    <property type="term" value="P:RNA processing"/>
    <property type="evidence" value="ECO:0007669"/>
    <property type="project" value="TreeGrafter"/>
</dbReference>
<keyword evidence="1" id="KW-0677">Repeat</keyword>
<dbReference type="InterPro" id="IPR002110">
    <property type="entry name" value="Ankyrin_rpt"/>
</dbReference>
<dbReference type="Pfam" id="PF13637">
    <property type="entry name" value="Ank_4"/>
    <property type="match status" value="1"/>
</dbReference>